<dbReference type="GO" id="GO:0071978">
    <property type="term" value="P:bacterial-type flagellum-dependent swarming motility"/>
    <property type="evidence" value="ECO:0007669"/>
    <property type="project" value="TreeGrafter"/>
</dbReference>
<keyword evidence="6" id="KW-0282">Flagellum</keyword>
<sequence>MNNSMISASASMGSLQRKLDMLADNIANINTVGYKRKTSVFEDLLTSLQPHEPAFSLSGRATPAGFTQGWGVRLSSMQLDMTQGTLQSTGNPNDVAIEGNALFEVVTPDGTPAYTRHGAFQLNPLPGGDRQLVTDAGLPVVDETGGSIIVPEGRNLTIQADGTMLAVGQAGTDPINLGKIRLMEVVNPELLRSIGDNLYGVDAGTNAADVVQQLAVLPEGTAVRQGFTEASNVNLTDEMTEVMSVQRAYQLNARALSSAEQMMSMANNLRG</sequence>
<name>A0A3G3K0W6_9BACL</name>
<keyword evidence="2" id="KW-0975">Bacterial flagellum</keyword>
<evidence type="ECO:0000313" key="7">
    <source>
        <dbReference type="Proteomes" id="UP000269097"/>
    </source>
</evidence>
<dbReference type="InterPro" id="IPR010930">
    <property type="entry name" value="Flg_bb/hook_C_dom"/>
</dbReference>
<dbReference type="RefSeq" id="WP_123042266.1">
    <property type="nucleotide sequence ID" value="NZ_CP033433.1"/>
</dbReference>
<keyword evidence="6" id="KW-0966">Cell projection</keyword>
<gene>
    <name evidence="6" type="ORF">EAV92_17425</name>
</gene>
<dbReference type="AlphaFoldDB" id="A0A3G3K0W6"/>
<dbReference type="PANTHER" id="PTHR30435">
    <property type="entry name" value="FLAGELLAR PROTEIN"/>
    <property type="match status" value="1"/>
</dbReference>
<accession>A0A3G3K0W6</accession>
<dbReference type="InterPro" id="IPR020013">
    <property type="entry name" value="Flagellar_FlgE/F/G"/>
</dbReference>
<dbReference type="PANTHER" id="PTHR30435:SF19">
    <property type="entry name" value="FLAGELLAR BASAL-BODY ROD PROTEIN FLGG"/>
    <property type="match status" value="1"/>
</dbReference>
<evidence type="ECO:0000313" key="6">
    <source>
        <dbReference type="EMBL" id="AYQ74184.1"/>
    </source>
</evidence>
<dbReference type="NCBIfam" id="TIGR03506">
    <property type="entry name" value="FlgEFG_subfam"/>
    <property type="match status" value="1"/>
</dbReference>
<evidence type="ECO:0000259" key="5">
    <source>
        <dbReference type="Pfam" id="PF22692"/>
    </source>
</evidence>
<protein>
    <submittedName>
        <fullName evidence="6">Flagellar hook-basal body protein</fullName>
    </submittedName>
</protein>
<feature type="domain" description="Flagellar basal body rod protein N-terminal" evidence="3">
    <location>
        <begin position="15"/>
        <end position="35"/>
    </location>
</feature>
<comment type="similarity">
    <text evidence="1 2">Belongs to the flagella basal body rod proteins family.</text>
</comment>
<dbReference type="Proteomes" id="UP000269097">
    <property type="component" value="Chromosome"/>
</dbReference>
<proteinExistence type="inferred from homology"/>
<evidence type="ECO:0000259" key="4">
    <source>
        <dbReference type="Pfam" id="PF06429"/>
    </source>
</evidence>
<feature type="domain" description="Flagellar hook protein FlgE/F/G-like D1" evidence="5">
    <location>
        <begin position="96"/>
        <end position="164"/>
    </location>
</feature>
<dbReference type="InterPro" id="IPR053967">
    <property type="entry name" value="LlgE_F_G-like_D1"/>
</dbReference>
<dbReference type="Pfam" id="PF00460">
    <property type="entry name" value="Flg_bb_rod"/>
    <property type="match status" value="1"/>
</dbReference>
<keyword evidence="7" id="KW-1185">Reference proteome</keyword>
<dbReference type="InterPro" id="IPR001444">
    <property type="entry name" value="Flag_bb_rod_N"/>
</dbReference>
<dbReference type="GO" id="GO:0009425">
    <property type="term" value="C:bacterial-type flagellum basal body"/>
    <property type="evidence" value="ECO:0007669"/>
    <property type="project" value="UniProtKB-SubCell"/>
</dbReference>
<dbReference type="Pfam" id="PF22692">
    <property type="entry name" value="LlgE_F_G_D1"/>
    <property type="match status" value="1"/>
</dbReference>
<keyword evidence="6" id="KW-0969">Cilium</keyword>
<organism evidence="6 7">
    <name type="scientific">Cohnella candidum</name>
    <dbReference type="NCBI Taxonomy" id="2674991"/>
    <lineage>
        <taxon>Bacteria</taxon>
        <taxon>Bacillati</taxon>
        <taxon>Bacillota</taxon>
        <taxon>Bacilli</taxon>
        <taxon>Bacillales</taxon>
        <taxon>Paenibacillaceae</taxon>
        <taxon>Cohnella</taxon>
    </lineage>
</organism>
<evidence type="ECO:0000256" key="2">
    <source>
        <dbReference type="RuleBase" id="RU362116"/>
    </source>
</evidence>
<dbReference type="InterPro" id="IPR037925">
    <property type="entry name" value="FlgE/F/G-like"/>
</dbReference>
<dbReference type="EMBL" id="CP033433">
    <property type="protein sequence ID" value="AYQ74184.1"/>
    <property type="molecule type" value="Genomic_DNA"/>
</dbReference>
<dbReference type="KEGG" id="coh:EAV92_17425"/>
<evidence type="ECO:0000256" key="1">
    <source>
        <dbReference type="ARBA" id="ARBA00009677"/>
    </source>
</evidence>
<feature type="domain" description="Flagellar basal-body/hook protein C-terminal" evidence="4">
    <location>
        <begin position="224"/>
        <end position="269"/>
    </location>
</feature>
<dbReference type="SUPFAM" id="SSF117143">
    <property type="entry name" value="Flagellar hook protein flgE"/>
    <property type="match status" value="1"/>
</dbReference>
<dbReference type="Pfam" id="PF06429">
    <property type="entry name" value="Flg_bbr_C"/>
    <property type="match status" value="1"/>
</dbReference>
<reference evidence="6 7" key="1">
    <citation type="submission" date="2018-10" db="EMBL/GenBank/DDBJ databases">
        <title>Genome Sequence of Cohnella sp.</title>
        <authorList>
            <person name="Srinivasan S."/>
            <person name="Kim M.K."/>
        </authorList>
    </citation>
    <scope>NUCLEOTIDE SEQUENCE [LARGE SCALE GENOMIC DNA]</scope>
    <source>
        <strain evidence="6 7">18JY8-7</strain>
    </source>
</reference>
<evidence type="ECO:0000259" key="3">
    <source>
        <dbReference type="Pfam" id="PF00460"/>
    </source>
</evidence>
<comment type="subcellular location">
    <subcellularLocation>
        <location evidence="2">Bacterial flagellum basal body</location>
    </subcellularLocation>
</comment>